<proteinExistence type="predicted"/>
<dbReference type="SMART" id="SM00220">
    <property type="entry name" value="S_TKc"/>
    <property type="match status" value="1"/>
</dbReference>
<gene>
    <name evidence="2" type="primary">pknB</name>
    <name evidence="2" type="ORF">PMO31116_02669</name>
</gene>
<evidence type="ECO:0000313" key="2">
    <source>
        <dbReference type="EMBL" id="VVE12268.1"/>
    </source>
</evidence>
<dbReference type="Proteomes" id="UP000368474">
    <property type="component" value="Unassembled WGS sequence"/>
</dbReference>
<evidence type="ECO:0000313" key="3">
    <source>
        <dbReference type="Proteomes" id="UP000368474"/>
    </source>
</evidence>
<dbReference type="GO" id="GO:0004674">
    <property type="term" value="F:protein serine/threonine kinase activity"/>
    <property type="evidence" value="ECO:0007669"/>
    <property type="project" value="UniProtKB-EC"/>
</dbReference>
<feature type="domain" description="Protein kinase" evidence="1">
    <location>
        <begin position="19"/>
        <end position="318"/>
    </location>
</feature>
<dbReference type="AlphaFoldDB" id="A0A5E4VIW7"/>
<dbReference type="Gene3D" id="1.10.510.10">
    <property type="entry name" value="Transferase(Phosphotransferase) domain 1"/>
    <property type="match status" value="1"/>
</dbReference>
<keyword evidence="2" id="KW-0808">Transferase</keyword>
<evidence type="ECO:0000259" key="1">
    <source>
        <dbReference type="PROSITE" id="PS50011"/>
    </source>
</evidence>
<accession>A0A5E4VIW7</accession>
<dbReference type="GO" id="GO:0005524">
    <property type="term" value="F:ATP binding"/>
    <property type="evidence" value="ECO:0007669"/>
    <property type="project" value="InterPro"/>
</dbReference>
<dbReference type="SUPFAM" id="SSF56112">
    <property type="entry name" value="Protein kinase-like (PK-like)"/>
    <property type="match status" value="1"/>
</dbReference>
<keyword evidence="3" id="KW-1185">Reference proteome</keyword>
<sequence length="341" mass="38008">MLDLTGKTTPGGWAIGERAKFSDDHTGGHFSDCYYVEKDGKKAFLKALDIEKFPISQLMDLIAGFTHESELVQLCKEKRLGRVVEVLEAGEIERGPDVVQVLRQVPFLVFELAVGDIRGTVNVATPVSDQWKFYVLHQTTLALLQLHGQAIAHQDLKPSNVLRFKGDKLKLADLGRSSLRGKTAPHDNFAIAGATNYAPFEQRYGHTSSDWVERRLSTDVFHLGCLVVFTFTNICFPEFVMQRVALAYRPGNWGNSYEEVLPHIQASFSVALSDLSGDFPAQFRDELVDIVRDLCSPAPSLRGRSNGGTTTASGLLWLQRYASRFDRLEKAASVRRPNKHA</sequence>
<dbReference type="EC" id="2.7.11.1" evidence="2"/>
<dbReference type="InterPro" id="IPR000719">
    <property type="entry name" value="Prot_kinase_dom"/>
</dbReference>
<dbReference type="EMBL" id="CABPSD010000007">
    <property type="protein sequence ID" value="VVE12268.1"/>
    <property type="molecule type" value="Genomic_DNA"/>
</dbReference>
<protein>
    <submittedName>
        <fullName evidence="2">Serine/threonine-protein kinase PknB</fullName>
        <ecNumber evidence="2">2.7.11.1</ecNumber>
    </submittedName>
</protein>
<dbReference type="InterPro" id="IPR011009">
    <property type="entry name" value="Kinase-like_dom_sf"/>
</dbReference>
<keyword evidence="2" id="KW-0418">Kinase</keyword>
<organism evidence="2 3">
    <name type="scientific">Pandoraea morbifera</name>
    <dbReference type="NCBI Taxonomy" id="2508300"/>
    <lineage>
        <taxon>Bacteria</taxon>
        <taxon>Pseudomonadati</taxon>
        <taxon>Pseudomonadota</taxon>
        <taxon>Betaproteobacteria</taxon>
        <taxon>Burkholderiales</taxon>
        <taxon>Burkholderiaceae</taxon>
        <taxon>Pandoraea</taxon>
    </lineage>
</organism>
<name>A0A5E4VIW7_9BURK</name>
<reference evidence="2 3" key="1">
    <citation type="submission" date="2019-08" db="EMBL/GenBank/DDBJ databases">
        <authorList>
            <person name="Peeters C."/>
        </authorList>
    </citation>
    <scope>NUCLEOTIDE SEQUENCE [LARGE SCALE GENOMIC DNA]</scope>
    <source>
        <strain evidence="2 3">LMG 31116</strain>
    </source>
</reference>
<dbReference type="PROSITE" id="PS50011">
    <property type="entry name" value="PROTEIN_KINASE_DOM"/>
    <property type="match status" value="1"/>
</dbReference>
<dbReference type="PANTHER" id="PTHR24359:SF1">
    <property type="entry name" value="INHIBITOR OF NUCLEAR FACTOR KAPPA-B KINASE EPSILON SUBUNIT HOMOLOG 1-RELATED"/>
    <property type="match status" value="1"/>
</dbReference>
<dbReference type="PANTHER" id="PTHR24359">
    <property type="entry name" value="SERINE/THREONINE-PROTEIN KINASE SBK1"/>
    <property type="match status" value="1"/>
</dbReference>
<dbReference type="RefSeq" id="WP_150567113.1">
    <property type="nucleotide sequence ID" value="NZ_CABPSD010000007.1"/>
</dbReference>
<dbReference type="Pfam" id="PF00069">
    <property type="entry name" value="Pkinase"/>
    <property type="match status" value="1"/>
</dbReference>